<protein>
    <recommendedName>
        <fullName evidence="7">Fatty acid hydroxylase domain-containing protein</fullName>
    </recommendedName>
</protein>
<feature type="transmembrane region" description="Helical" evidence="6">
    <location>
        <begin position="91"/>
        <end position="110"/>
    </location>
</feature>
<evidence type="ECO:0000256" key="5">
    <source>
        <dbReference type="SAM" id="MobiDB-lite"/>
    </source>
</evidence>
<dbReference type="RefSeq" id="XP_047845731.1">
    <property type="nucleotide sequence ID" value="XM_047989726.1"/>
</dbReference>
<dbReference type="GO" id="GO:0005506">
    <property type="term" value="F:iron ion binding"/>
    <property type="evidence" value="ECO:0007669"/>
    <property type="project" value="InterPro"/>
</dbReference>
<evidence type="ECO:0000256" key="6">
    <source>
        <dbReference type="SAM" id="Phobius"/>
    </source>
</evidence>
<dbReference type="GeneID" id="72070103"/>
<dbReference type="KEGG" id="ptkz:JDV02_008155"/>
<feature type="transmembrane region" description="Helical" evidence="6">
    <location>
        <begin position="201"/>
        <end position="221"/>
    </location>
</feature>
<evidence type="ECO:0000256" key="2">
    <source>
        <dbReference type="ARBA" id="ARBA00022692"/>
    </source>
</evidence>
<gene>
    <name evidence="8" type="ORF">JDV02_008155</name>
</gene>
<evidence type="ECO:0000256" key="3">
    <source>
        <dbReference type="ARBA" id="ARBA00022989"/>
    </source>
</evidence>
<dbReference type="Pfam" id="PF04116">
    <property type="entry name" value="FA_hydroxylase"/>
    <property type="match status" value="1"/>
</dbReference>
<comment type="subcellular location">
    <subcellularLocation>
        <location evidence="1">Membrane</location>
    </subcellularLocation>
</comment>
<proteinExistence type="predicted"/>
<keyword evidence="9" id="KW-1185">Reference proteome</keyword>
<feature type="region of interest" description="Disordered" evidence="5">
    <location>
        <begin position="1"/>
        <end position="44"/>
    </location>
</feature>
<keyword evidence="4 6" id="KW-0472">Membrane</keyword>
<dbReference type="GO" id="GO:0008610">
    <property type="term" value="P:lipid biosynthetic process"/>
    <property type="evidence" value="ECO:0007669"/>
    <property type="project" value="InterPro"/>
</dbReference>
<evidence type="ECO:0000256" key="4">
    <source>
        <dbReference type="ARBA" id="ARBA00023136"/>
    </source>
</evidence>
<feature type="domain" description="Fatty acid hydroxylase" evidence="7">
    <location>
        <begin position="209"/>
        <end position="355"/>
    </location>
</feature>
<dbReference type="GO" id="GO:0016020">
    <property type="term" value="C:membrane"/>
    <property type="evidence" value="ECO:0007669"/>
    <property type="project" value="UniProtKB-SubCell"/>
</dbReference>
<evidence type="ECO:0000256" key="1">
    <source>
        <dbReference type="ARBA" id="ARBA00004370"/>
    </source>
</evidence>
<dbReference type="EMBL" id="CP086361">
    <property type="protein sequence ID" value="UNI22250.1"/>
    <property type="molecule type" value="Genomic_DNA"/>
</dbReference>
<reference evidence="8" key="1">
    <citation type="submission" date="2021-11" db="EMBL/GenBank/DDBJ databases">
        <title>Purpureocillium_takamizusanense_genome.</title>
        <authorList>
            <person name="Nguyen N.-H."/>
        </authorList>
    </citation>
    <scope>NUCLEOTIDE SEQUENCE</scope>
    <source>
        <strain evidence="8">PT3</strain>
    </source>
</reference>
<keyword evidence="3 6" id="KW-1133">Transmembrane helix</keyword>
<evidence type="ECO:0000313" key="9">
    <source>
        <dbReference type="Proteomes" id="UP000829364"/>
    </source>
</evidence>
<dbReference type="OrthoDB" id="6354873at2759"/>
<organism evidence="8 9">
    <name type="scientific">Purpureocillium takamizusanense</name>
    <dbReference type="NCBI Taxonomy" id="2060973"/>
    <lineage>
        <taxon>Eukaryota</taxon>
        <taxon>Fungi</taxon>
        <taxon>Dikarya</taxon>
        <taxon>Ascomycota</taxon>
        <taxon>Pezizomycotina</taxon>
        <taxon>Sordariomycetes</taxon>
        <taxon>Hypocreomycetidae</taxon>
        <taxon>Hypocreales</taxon>
        <taxon>Ophiocordycipitaceae</taxon>
        <taxon>Purpureocillium</taxon>
    </lineage>
</organism>
<dbReference type="AlphaFoldDB" id="A0A9Q8VD13"/>
<name>A0A9Q8VD13_9HYPO</name>
<dbReference type="InterPro" id="IPR006694">
    <property type="entry name" value="Fatty_acid_hydroxylase"/>
</dbReference>
<evidence type="ECO:0000313" key="8">
    <source>
        <dbReference type="EMBL" id="UNI22250.1"/>
    </source>
</evidence>
<dbReference type="InterPro" id="IPR050307">
    <property type="entry name" value="Sterol_Desaturase_Related"/>
</dbReference>
<dbReference type="PANTHER" id="PTHR11863">
    <property type="entry name" value="STEROL DESATURASE"/>
    <property type="match status" value="1"/>
</dbReference>
<evidence type="ECO:0000259" key="7">
    <source>
        <dbReference type="Pfam" id="PF04116"/>
    </source>
</evidence>
<dbReference type="GO" id="GO:0016491">
    <property type="term" value="F:oxidoreductase activity"/>
    <property type="evidence" value="ECO:0007669"/>
    <property type="project" value="InterPro"/>
</dbReference>
<sequence length="378" mass="44259">MSTARTTTAIKGRHTAPARPAGQPESLKPPSISHANPKDSMKSTWRRQNRSEWTIYHWFYELLGIHPTHLDRHIPIHQKTDKVPHMHERSLHSWVLLHAFIPILLQHLYVTWTGRNFTALQAFFFYSAAYKLIAIHELHILRRLGHNIGFLDGDAHERDGIPDVGVSKVVFSLVSTSTFRPIATVFLSYRYSQAPADMNWLWLPLEAGLYGIILDFWFYWYHRLMHEVGSLWQYHRTHHLTKHPNPLLTLYADSEQEFFDILGIPLLTYFSMKAMGMPMGFYEWWIGHQYVVFAELAGHSGLRLHTSPPNLLNPLLQWFKCELIIEDHDLHHRKGWKTSGNYGKQTRLWDVVFGTCKDRIECQDDNIDWENTVSMPLF</sequence>
<keyword evidence="2 6" id="KW-0812">Transmembrane</keyword>
<feature type="transmembrane region" description="Helical" evidence="6">
    <location>
        <begin position="116"/>
        <end position="133"/>
    </location>
</feature>
<dbReference type="Proteomes" id="UP000829364">
    <property type="component" value="Chromosome 8"/>
</dbReference>
<accession>A0A9Q8VD13</accession>